<evidence type="ECO:0000256" key="4">
    <source>
        <dbReference type="ARBA" id="ARBA00023002"/>
    </source>
</evidence>
<evidence type="ECO:0000259" key="5">
    <source>
        <dbReference type="Pfam" id="PF00890"/>
    </source>
</evidence>
<evidence type="ECO:0000256" key="1">
    <source>
        <dbReference type="ARBA" id="ARBA00001974"/>
    </source>
</evidence>
<dbReference type="PANTHER" id="PTHR43400:SF10">
    <property type="entry name" value="3-OXOSTEROID 1-DEHYDROGENASE"/>
    <property type="match status" value="1"/>
</dbReference>
<dbReference type="NCBIfam" id="NF009479">
    <property type="entry name" value="PRK12845.1"/>
    <property type="match status" value="1"/>
</dbReference>
<dbReference type="Gene3D" id="3.50.50.60">
    <property type="entry name" value="FAD/NAD(P)-binding domain"/>
    <property type="match status" value="2"/>
</dbReference>
<proteinExistence type="predicted"/>
<keyword evidence="4" id="KW-0560">Oxidoreductase</keyword>
<dbReference type="Proteomes" id="UP000526233">
    <property type="component" value="Unassembled WGS sequence"/>
</dbReference>
<dbReference type="AlphaFoldDB" id="A0A7Y3WVE9"/>
<dbReference type="InterPro" id="IPR036188">
    <property type="entry name" value="FAD/NAD-bd_sf"/>
</dbReference>
<accession>A0A7Y3WVE9</accession>
<organism evidence="6 7">
    <name type="scientific">Brucella pseudogrignonensis</name>
    <dbReference type="NCBI Taxonomy" id="419475"/>
    <lineage>
        <taxon>Bacteria</taxon>
        <taxon>Pseudomonadati</taxon>
        <taxon>Pseudomonadota</taxon>
        <taxon>Alphaproteobacteria</taxon>
        <taxon>Hyphomicrobiales</taxon>
        <taxon>Brucellaceae</taxon>
        <taxon>Brucella/Ochrobactrum group</taxon>
        <taxon>Brucella</taxon>
    </lineage>
</organism>
<evidence type="ECO:0000256" key="2">
    <source>
        <dbReference type="ARBA" id="ARBA00022630"/>
    </source>
</evidence>
<dbReference type="InterPro" id="IPR003953">
    <property type="entry name" value="FAD-dep_OxRdtase_2_FAD-bd"/>
</dbReference>
<evidence type="ECO:0000313" key="6">
    <source>
        <dbReference type="EMBL" id="NNV19091.1"/>
    </source>
</evidence>
<evidence type="ECO:0000313" key="7">
    <source>
        <dbReference type="Proteomes" id="UP000526233"/>
    </source>
</evidence>
<dbReference type="SUPFAM" id="SSF51905">
    <property type="entry name" value="FAD/NAD(P)-binding domain"/>
    <property type="match status" value="1"/>
</dbReference>
<dbReference type="InterPro" id="IPR050315">
    <property type="entry name" value="FAD-oxidoreductase_2"/>
</dbReference>
<feature type="domain" description="FAD-dependent oxidoreductase 2 FAD-binding" evidence="5">
    <location>
        <begin position="21"/>
        <end position="551"/>
    </location>
</feature>
<protein>
    <submittedName>
        <fullName evidence="6">3-ketosteroid-delta-1-dehydrogenase</fullName>
    </submittedName>
</protein>
<dbReference type="SUPFAM" id="SSF56425">
    <property type="entry name" value="Succinate dehydrogenase/fumarate reductase flavoprotein, catalytic domain"/>
    <property type="match status" value="1"/>
</dbReference>
<dbReference type="Pfam" id="PF00890">
    <property type="entry name" value="FAD_binding_2"/>
    <property type="match status" value="1"/>
</dbReference>
<comment type="caution">
    <text evidence="6">The sequence shown here is derived from an EMBL/GenBank/DDBJ whole genome shotgun (WGS) entry which is preliminary data.</text>
</comment>
<keyword evidence="2" id="KW-0285">Flavoprotein</keyword>
<dbReference type="GO" id="GO:0008202">
    <property type="term" value="P:steroid metabolic process"/>
    <property type="evidence" value="ECO:0007669"/>
    <property type="project" value="UniProtKB-ARBA"/>
</dbReference>
<keyword evidence="3" id="KW-0274">FAD</keyword>
<reference evidence="6 7" key="1">
    <citation type="submission" date="2018-11" db="EMBL/GenBank/DDBJ databases">
        <title>Genome sequencing and analysis.</title>
        <authorList>
            <person name="Huang Y.-T."/>
        </authorList>
    </citation>
    <scope>NUCLEOTIDE SEQUENCE [LARGE SCALE GENOMIC DNA]</scope>
    <source>
        <strain evidence="6 7">SHIN</strain>
    </source>
</reference>
<dbReference type="PANTHER" id="PTHR43400">
    <property type="entry name" value="FUMARATE REDUCTASE"/>
    <property type="match status" value="1"/>
</dbReference>
<dbReference type="InterPro" id="IPR027477">
    <property type="entry name" value="Succ_DH/fumarate_Rdtase_cat_sf"/>
</dbReference>
<name>A0A7Y3WVE9_9HYPH</name>
<evidence type="ECO:0000256" key="3">
    <source>
        <dbReference type="ARBA" id="ARBA00022827"/>
    </source>
</evidence>
<gene>
    <name evidence="6" type="ORF">EHE22_01440</name>
</gene>
<dbReference type="EMBL" id="PKQI01000001">
    <property type="protein sequence ID" value="NNV19091.1"/>
    <property type="molecule type" value="Genomic_DNA"/>
</dbReference>
<sequence>MEAMTEQSAGAGPKARDITVDVLVIGSGTGLAAALAAKERGLSVLVVEKTAVVGGSTARSGGAFWVPGNEALRRDGADTATGKVLTYLDDLVGNNALPARRTAYVEHGPAAVAMLERMTKLRFFWAKEYADYHAERPGGSALGRTCESKPFDVNLLGPEMSRFRPSGMGSSPIPMPITGSDYRWINLMVRKPVRAFATILKRVVFQGLGGMLLGRFYVATGQAIAAGMFEGAIRAGIPIWTRTRLVELLTDRDRVAGAIVEQDGERFRVTATRGVILAAGGFDHNMPMRARYQSPSLNEDLSLGAEGNTGDSLVAGQSVGASLSLMEESWWFPAVAPVKGGTPQILLAERSLPGSIIVDQHGERFLNEAMDYMSFGQRILKRERGGNPVGQMWLVFDQENRNSYLLATAVFPRMALPQEWYDQGIAFKAGNPRDLARATGMDLDRFVAAIERFNENAERGKDVDFRRGEFAYDRFYGDPTISPNPNLRPLTGTLYAVKLVLSDLGTCGGLTTDERARVLREDGSPIMGLYATGNNAANAFGRAYPGAGATIGQGITFGYIAAQDLAFKPLGKA</sequence>
<dbReference type="GO" id="GO:0016491">
    <property type="term" value="F:oxidoreductase activity"/>
    <property type="evidence" value="ECO:0007669"/>
    <property type="project" value="UniProtKB-KW"/>
</dbReference>
<comment type="cofactor">
    <cofactor evidence="1">
        <name>FAD</name>
        <dbReference type="ChEBI" id="CHEBI:57692"/>
    </cofactor>
</comment>